<gene>
    <name evidence="2" type="ORF">ARMOST_02846</name>
</gene>
<evidence type="ECO:0000256" key="1">
    <source>
        <dbReference type="SAM" id="MobiDB-lite"/>
    </source>
</evidence>
<dbReference type="EMBL" id="FUEG01000002">
    <property type="protein sequence ID" value="SJK99541.1"/>
    <property type="molecule type" value="Genomic_DNA"/>
</dbReference>
<proteinExistence type="predicted"/>
<evidence type="ECO:0000313" key="3">
    <source>
        <dbReference type="Proteomes" id="UP000219338"/>
    </source>
</evidence>
<feature type="compositionally biased region" description="Acidic residues" evidence="1">
    <location>
        <begin position="238"/>
        <end position="296"/>
    </location>
</feature>
<protein>
    <recommendedName>
        <fullName evidence="4">F-box domain-containing protein</fullName>
    </recommendedName>
</protein>
<name>A0A284QT19_ARMOS</name>
<accession>A0A284QT19</accession>
<dbReference type="Proteomes" id="UP000219338">
    <property type="component" value="Unassembled WGS sequence"/>
</dbReference>
<dbReference type="OrthoDB" id="2967395at2759"/>
<dbReference type="OMA" id="ECPYSDE"/>
<reference evidence="3" key="1">
    <citation type="journal article" date="2017" name="Nat. Ecol. Evol.">
        <title>Genome expansion and lineage-specific genetic innovations in the forest pathogenic fungi Armillaria.</title>
        <authorList>
            <person name="Sipos G."/>
            <person name="Prasanna A.N."/>
            <person name="Walter M.C."/>
            <person name="O'Connor E."/>
            <person name="Balint B."/>
            <person name="Krizsan K."/>
            <person name="Kiss B."/>
            <person name="Hess J."/>
            <person name="Varga T."/>
            <person name="Slot J."/>
            <person name="Riley R."/>
            <person name="Boka B."/>
            <person name="Rigling D."/>
            <person name="Barry K."/>
            <person name="Lee J."/>
            <person name="Mihaltcheva S."/>
            <person name="LaButti K."/>
            <person name="Lipzen A."/>
            <person name="Waldron R."/>
            <person name="Moloney N.M."/>
            <person name="Sperisen C."/>
            <person name="Kredics L."/>
            <person name="Vagvoelgyi C."/>
            <person name="Patrignani A."/>
            <person name="Fitzpatrick D."/>
            <person name="Nagy I."/>
            <person name="Doyle S."/>
            <person name="Anderson J.B."/>
            <person name="Grigoriev I.V."/>
            <person name="Gueldener U."/>
            <person name="Muensterkoetter M."/>
            <person name="Nagy L.G."/>
        </authorList>
    </citation>
    <scope>NUCLEOTIDE SEQUENCE [LARGE SCALE GENOMIC DNA]</scope>
    <source>
        <strain evidence="3">C18/9</strain>
    </source>
</reference>
<evidence type="ECO:0008006" key="4">
    <source>
        <dbReference type="Google" id="ProtNLM"/>
    </source>
</evidence>
<sequence>MSPPPPHEIPTDVLYEILLQYGVQKLSFLWLNCRAVSRNFKDAVEHVFVTKHLKKTWLHVGVDKHDAYVKLQFDHLDSTDSSRAVFESSECQDRLEPVLGNGLSLEHPNVIIQVRHGANDTMLPDFRYHFGPDLDVKFQVSFDWKGMYCHFFREQKEVQTRLNERQKDIMTQSPFWMFYMFRSMFLGVDESRISRDVRRQRISRNVLENEGREVSGDDEFGFHELENKKDLAVQECPYSDESDEDEDSETDGSQEDRSEDDEGADDSDEEDEDEDSEADVSSEEDDEDSSDFDSDD</sequence>
<organism evidence="2 3">
    <name type="scientific">Armillaria ostoyae</name>
    <name type="common">Armillaria root rot fungus</name>
    <dbReference type="NCBI Taxonomy" id="47428"/>
    <lineage>
        <taxon>Eukaryota</taxon>
        <taxon>Fungi</taxon>
        <taxon>Dikarya</taxon>
        <taxon>Basidiomycota</taxon>
        <taxon>Agaricomycotina</taxon>
        <taxon>Agaricomycetes</taxon>
        <taxon>Agaricomycetidae</taxon>
        <taxon>Agaricales</taxon>
        <taxon>Marasmiineae</taxon>
        <taxon>Physalacriaceae</taxon>
        <taxon>Armillaria</taxon>
    </lineage>
</organism>
<evidence type="ECO:0000313" key="2">
    <source>
        <dbReference type="EMBL" id="SJK99541.1"/>
    </source>
</evidence>
<feature type="region of interest" description="Disordered" evidence="1">
    <location>
        <begin position="231"/>
        <end position="296"/>
    </location>
</feature>
<keyword evidence="3" id="KW-1185">Reference proteome</keyword>
<dbReference type="AlphaFoldDB" id="A0A284QT19"/>